<accession>A0A923JGP7</accession>
<dbReference type="Gene3D" id="3.40.50.300">
    <property type="entry name" value="P-loop containing nucleotide triphosphate hydrolases"/>
    <property type="match status" value="1"/>
</dbReference>
<evidence type="ECO:0000313" key="2">
    <source>
        <dbReference type="EMBL" id="MBC3344035.1"/>
    </source>
</evidence>
<dbReference type="InterPro" id="IPR003959">
    <property type="entry name" value="ATPase_AAA_core"/>
</dbReference>
<dbReference type="GO" id="GO:0006302">
    <property type="term" value="P:double-strand break repair"/>
    <property type="evidence" value="ECO:0007669"/>
    <property type="project" value="InterPro"/>
</dbReference>
<feature type="domain" description="ATPase AAA-type core" evidence="1">
    <location>
        <begin position="49"/>
        <end position="342"/>
    </location>
</feature>
<dbReference type="EMBL" id="JABWQP010000013">
    <property type="protein sequence ID" value="MBC3344035.1"/>
    <property type="molecule type" value="Genomic_DNA"/>
</dbReference>
<dbReference type="PANTHER" id="PTHR43581">
    <property type="entry name" value="ATP/GTP PHOSPHATASE"/>
    <property type="match status" value="1"/>
</dbReference>
<comment type="caution">
    <text evidence="2">The sequence shown here is derived from an EMBL/GenBank/DDBJ whole genome shotgun (WGS) entry which is preliminary data.</text>
</comment>
<evidence type="ECO:0000259" key="1">
    <source>
        <dbReference type="Pfam" id="PF13304"/>
    </source>
</evidence>
<dbReference type="Proteomes" id="UP000648816">
    <property type="component" value="Unassembled WGS sequence"/>
</dbReference>
<dbReference type="GO" id="GO:0005524">
    <property type="term" value="F:ATP binding"/>
    <property type="evidence" value="ECO:0007669"/>
    <property type="project" value="UniProtKB-KW"/>
</dbReference>
<keyword evidence="2" id="KW-0067">ATP-binding</keyword>
<proteinExistence type="predicted"/>
<dbReference type="PANTHER" id="PTHR43581:SF2">
    <property type="entry name" value="EXCINUCLEASE ATPASE SUBUNIT"/>
    <property type="match status" value="1"/>
</dbReference>
<reference evidence="2" key="2">
    <citation type="submission" date="2020-07" db="EMBL/GenBank/DDBJ databases">
        <authorList>
            <person name="Lood C."/>
            <person name="Girard L."/>
        </authorList>
    </citation>
    <scope>NUCLEOTIDE SEQUENCE</scope>
    <source>
        <strain evidence="2">SWRI153</strain>
    </source>
</reference>
<evidence type="ECO:0000313" key="4">
    <source>
        <dbReference type="Proteomes" id="UP000648816"/>
    </source>
</evidence>
<dbReference type="AlphaFoldDB" id="A0A923JGP7"/>
<keyword evidence="4" id="KW-1185">Reference proteome</keyword>
<dbReference type="EMBL" id="JABWQP020000012">
    <property type="protein sequence ID" value="MBV4488097.1"/>
    <property type="molecule type" value="Genomic_DNA"/>
</dbReference>
<dbReference type="SUPFAM" id="SSF52540">
    <property type="entry name" value="P-loop containing nucleoside triphosphate hydrolases"/>
    <property type="match status" value="1"/>
</dbReference>
<keyword evidence="2" id="KW-0547">Nucleotide-binding</keyword>
<reference evidence="3" key="3">
    <citation type="submission" date="2021-06" db="EMBL/GenBank/DDBJ databases">
        <title>Updating the genus Pseudomonas: Description of 43 new species and partition of the Pseudomonas putida group.</title>
        <authorList>
            <person name="Girard L."/>
            <person name="Lood C."/>
            <person name="Vandamme P."/>
            <person name="Rokni-Zadeh H."/>
            <person name="Van Noort V."/>
            <person name="Hofte M."/>
            <person name="Lavigne R."/>
            <person name="De Mot R."/>
        </authorList>
    </citation>
    <scope>NUCLEOTIDE SEQUENCE</scope>
    <source>
        <strain evidence="3">SWRI153</strain>
    </source>
</reference>
<name>A0A923JGP7_9PSED</name>
<protein>
    <submittedName>
        <fullName evidence="2">ATP-binding protein</fullName>
    </submittedName>
</protein>
<dbReference type="GO" id="GO:0016887">
    <property type="term" value="F:ATP hydrolysis activity"/>
    <property type="evidence" value="ECO:0007669"/>
    <property type="project" value="InterPro"/>
</dbReference>
<dbReference type="RefSeq" id="WP_186533597.1">
    <property type="nucleotide sequence ID" value="NZ_JABWQP020000012.1"/>
</dbReference>
<gene>
    <name evidence="3" type="ORF">HU727_021155</name>
    <name evidence="2" type="ORF">HU727_20550</name>
</gene>
<dbReference type="InterPro" id="IPR027417">
    <property type="entry name" value="P-loop_NTPase"/>
</dbReference>
<organism evidence="2">
    <name type="scientific">Pseudomonas khorasanensis</name>
    <dbReference type="NCBI Taxonomy" id="2745508"/>
    <lineage>
        <taxon>Bacteria</taxon>
        <taxon>Pseudomonadati</taxon>
        <taxon>Pseudomonadota</taxon>
        <taxon>Gammaproteobacteria</taxon>
        <taxon>Pseudomonadales</taxon>
        <taxon>Pseudomonadaceae</taxon>
        <taxon>Pseudomonas</taxon>
    </lineage>
</organism>
<dbReference type="CDD" id="cd00267">
    <property type="entry name" value="ABC_ATPase"/>
    <property type="match status" value="1"/>
</dbReference>
<dbReference type="InterPro" id="IPR051396">
    <property type="entry name" value="Bact_Antivir_Def_Nuclease"/>
</dbReference>
<reference evidence="2 4" key="1">
    <citation type="journal article" date="2020" name="Microorganisms">
        <title>Reliable Identification of Environmental Pseudomonas Isolates Using the rpoD Gene.</title>
        <authorList>
            <consortium name="The Broad Institute Genome Sequencing Platform"/>
            <person name="Girard L."/>
            <person name="Lood C."/>
            <person name="Rokni-Zadeh H."/>
            <person name="van Noort V."/>
            <person name="Lavigne R."/>
            <person name="De Mot R."/>
        </authorList>
    </citation>
    <scope>NUCLEOTIDE SEQUENCE</scope>
    <source>
        <strain evidence="2 4">SWRI153</strain>
    </source>
</reference>
<dbReference type="Pfam" id="PF13304">
    <property type="entry name" value="AAA_21"/>
    <property type="match status" value="1"/>
</dbReference>
<sequence length="588" mass="65601">MTEDSIKKIVAELKKFSPGVPLLNYITHARFPNFKGLERNARIDFSFPFTALVGANGIGKSSILHALHGMPEGESTAKFWFATALDPIKTIVKDPPRYIYGHWNTSFNGSVETRKARVYSRLRDYEYWEPTKATKGDSMQVIPKELYARKDKDRWNAVERTVVYKNMKVVIGAFDRTFNFGKDSDQLAAKHAEMRTGAKRLKSVVDRQASSWLLGGGPERVFENRQLLPEELKHVSQILGRTYISAQYIKHSLYPEQKGGDVSVIFDRGFKYSEAFAGSGEVAIVSLVVSIIKAPKYALVLLDEPETSLHPGAQRELLLFLLTQIKKKHLQIVISTHSMEFLQGLPNTAIKVFEDNGEGKSRILNECSPFIALNRLGKPAPNKKRIYVEDILAKATVERAVEGFDAGERSALEIVVAPGGAQGILANQIPTHMTAETDCYVLLDGDQQKVATFTDPDALSPNDYAQLEGIIKEEVGSKPNFALNGGNDASGKAADKIQKHLDYLRWIRERLAFLPQKCPDAIILNDDERRGLSSSDEFKRVLRKKIGINQSPEGSIGVARYLLGQLPDDNADLTVIRTTLRRWLDAAA</sequence>
<evidence type="ECO:0000313" key="3">
    <source>
        <dbReference type="EMBL" id="MBV4488097.1"/>
    </source>
</evidence>